<dbReference type="InterPro" id="IPR025110">
    <property type="entry name" value="AMP-bd_C"/>
</dbReference>
<evidence type="ECO:0000259" key="6">
    <source>
        <dbReference type="Pfam" id="PF13193"/>
    </source>
</evidence>
<dbReference type="Pfam" id="PF00501">
    <property type="entry name" value="AMP-binding"/>
    <property type="match status" value="1"/>
</dbReference>
<gene>
    <name evidence="7" type="ORF">Fot_21714</name>
</gene>
<evidence type="ECO:0000256" key="2">
    <source>
        <dbReference type="ARBA" id="ARBA00006432"/>
    </source>
</evidence>
<dbReference type="Gene3D" id="3.40.50.12780">
    <property type="entry name" value="N-terminal domain of ligase-like"/>
    <property type="match status" value="1"/>
</dbReference>
<dbReference type="InterPro" id="IPR042099">
    <property type="entry name" value="ANL_N_sf"/>
</dbReference>
<dbReference type="InterPro" id="IPR045851">
    <property type="entry name" value="AMP-bd_C_sf"/>
</dbReference>
<evidence type="ECO:0000256" key="1">
    <source>
        <dbReference type="ARBA" id="ARBA00004930"/>
    </source>
</evidence>
<dbReference type="GO" id="GO:0009698">
    <property type="term" value="P:phenylpropanoid metabolic process"/>
    <property type="evidence" value="ECO:0007669"/>
    <property type="project" value="UniProtKB-KW"/>
</dbReference>
<protein>
    <submittedName>
        <fullName evidence="7">4-coumarate--CoA ligase-like 9</fullName>
    </submittedName>
</protein>
<dbReference type="SUPFAM" id="SSF56801">
    <property type="entry name" value="Acetyl-CoA synthetase-like"/>
    <property type="match status" value="1"/>
</dbReference>
<keyword evidence="3" id="KW-0436">Ligase</keyword>
<proteinExistence type="inferred from homology"/>
<comment type="caution">
    <text evidence="7">The sequence shown here is derived from an EMBL/GenBank/DDBJ whole genome shotgun (WGS) entry which is preliminary data.</text>
</comment>
<dbReference type="Proteomes" id="UP001604277">
    <property type="component" value="Unassembled WGS sequence"/>
</dbReference>
<dbReference type="Pfam" id="PF13193">
    <property type="entry name" value="AMP-binding_C"/>
    <property type="match status" value="1"/>
</dbReference>
<feature type="domain" description="AMP-binding enzyme C-terminal" evidence="6">
    <location>
        <begin position="458"/>
        <end position="528"/>
    </location>
</feature>
<dbReference type="GO" id="GO:0016874">
    <property type="term" value="F:ligase activity"/>
    <property type="evidence" value="ECO:0007669"/>
    <property type="project" value="UniProtKB-KW"/>
</dbReference>
<sequence length="542" mass="59801">MAKSSSSSSSHSIDLRSGYCPETKTFSSLRPPVPLPPETVPFSAASLALSLQSASPWRDAAALIDSATGHCISYSEFHRFTRNLASSLRTTVGLCKNDVAFVISPNLISVPVLYFALLSLGIIITPVNPLSTSEEISRLISISTPVIAFATSATADRLPELKYPTIFIDSPEFESMMERKSLDFEFGDVEVSQNDVAAILYSSGTTGKVKGVLLTHRNFIAVTLTYYHSQQQERLFPPVMLYTIPYFHVFGFFFSLKSVVLSETAVVLGRFELRRMLRAVQEYKVTHVAMAPPVVVAMLKAIESEDYDLRSLEWVGCGGAPLGKVYIKSFTEKFPTVILAQGYGLTETTGVAFRAMNPEESRRWGSVGRLVESYEAKIVDPETGIALPPGKRGELWIRGPSVMKGYLDDSKATSETLFSDGWLRTGDLCYIDDEGFLFVVDRLKELIKYKGYQVAPAELEQLLQSHPDIVDAAVIPYPDEEAGQVPLACVVRCPQSSLDEAQVLDFIAKRPIPLEKHKGYVIKDFLEKLVGLILEEFGSTAL</sequence>
<evidence type="ECO:0000256" key="4">
    <source>
        <dbReference type="ARBA" id="ARBA00023051"/>
    </source>
</evidence>
<dbReference type="PANTHER" id="PTHR24096:SF160">
    <property type="entry name" value="4-COUMARATE--COA LIGASE-LIKE 9"/>
    <property type="match status" value="1"/>
</dbReference>
<dbReference type="EMBL" id="JBFOLJ010000006">
    <property type="protein sequence ID" value="KAL2529113.1"/>
    <property type="molecule type" value="Genomic_DNA"/>
</dbReference>
<dbReference type="PANTHER" id="PTHR24096">
    <property type="entry name" value="LONG-CHAIN-FATTY-ACID--COA LIGASE"/>
    <property type="match status" value="1"/>
</dbReference>
<name>A0ABD1UXI3_9LAMI</name>
<accession>A0ABD1UXI3</accession>
<dbReference type="PROSITE" id="PS00455">
    <property type="entry name" value="AMP_BINDING"/>
    <property type="match status" value="1"/>
</dbReference>
<evidence type="ECO:0000313" key="8">
    <source>
        <dbReference type="Proteomes" id="UP001604277"/>
    </source>
</evidence>
<dbReference type="CDD" id="cd05904">
    <property type="entry name" value="4CL"/>
    <property type="match status" value="1"/>
</dbReference>
<evidence type="ECO:0000259" key="5">
    <source>
        <dbReference type="Pfam" id="PF00501"/>
    </source>
</evidence>
<reference evidence="8" key="1">
    <citation type="submission" date="2024-07" db="EMBL/GenBank/DDBJ databases">
        <title>Two chromosome-level genome assemblies of Korean endemic species Abeliophyllum distichum and Forsythia ovata (Oleaceae).</title>
        <authorList>
            <person name="Jang H."/>
        </authorList>
    </citation>
    <scope>NUCLEOTIDE SEQUENCE [LARGE SCALE GENOMIC DNA]</scope>
</reference>
<keyword evidence="8" id="KW-1185">Reference proteome</keyword>
<dbReference type="InterPro" id="IPR020845">
    <property type="entry name" value="AMP-binding_CS"/>
</dbReference>
<dbReference type="AlphaFoldDB" id="A0ABD1UXI3"/>
<feature type="domain" description="AMP-dependent synthetase/ligase" evidence="5">
    <location>
        <begin position="54"/>
        <end position="407"/>
    </location>
</feature>
<keyword evidence="4" id="KW-0587">Phenylpropanoid metabolism</keyword>
<dbReference type="Gene3D" id="3.30.300.30">
    <property type="match status" value="1"/>
</dbReference>
<organism evidence="7 8">
    <name type="scientific">Forsythia ovata</name>
    <dbReference type="NCBI Taxonomy" id="205694"/>
    <lineage>
        <taxon>Eukaryota</taxon>
        <taxon>Viridiplantae</taxon>
        <taxon>Streptophyta</taxon>
        <taxon>Embryophyta</taxon>
        <taxon>Tracheophyta</taxon>
        <taxon>Spermatophyta</taxon>
        <taxon>Magnoliopsida</taxon>
        <taxon>eudicotyledons</taxon>
        <taxon>Gunneridae</taxon>
        <taxon>Pentapetalae</taxon>
        <taxon>asterids</taxon>
        <taxon>lamiids</taxon>
        <taxon>Lamiales</taxon>
        <taxon>Oleaceae</taxon>
        <taxon>Forsythieae</taxon>
        <taxon>Forsythia</taxon>
    </lineage>
</organism>
<comment type="similarity">
    <text evidence="2">Belongs to the ATP-dependent AMP-binding enzyme family.</text>
</comment>
<evidence type="ECO:0000313" key="7">
    <source>
        <dbReference type="EMBL" id="KAL2529113.1"/>
    </source>
</evidence>
<comment type="pathway">
    <text evidence="1">Phytoalexin biosynthesis; 3,4',5-trihydroxystilbene biosynthesis; 3,4',5-trihydroxystilbene from trans-4-coumarate: step 1/2.</text>
</comment>
<evidence type="ECO:0000256" key="3">
    <source>
        <dbReference type="ARBA" id="ARBA00022598"/>
    </source>
</evidence>
<dbReference type="InterPro" id="IPR000873">
    <property type="entry name" value="AMP-dep_synth/lig_dom"/>
</dbReference>